<dbReference type="EMBL" id="JAMKFB020000005">
    <property type="protein sequence ID" value="KAL0192152.1"/>
    <property type="molecule type" value="Genomic_DNA"/>
</dbReference>
<gene>
    <name evidence="2" type="ORF">M9458_010448</name>
</gene>
<feature type="region of interest" description="Disordered" evidence="1">
    <location>
        <begin position="69"/>
        <end position="159"/>
    </location>
</feature>
<proteinExistence type="predicted"/>
<protein>
    <submittedName>
        <fullName evidence="2">Uncharacterized protein</fullName>
    </submittedName>
</protein>
<feature type="region of interest" description="Disordered" evidence="1">
    <location>
        <begin position="258"/>
        <end position="280"/>
    </location>
</feature>
<evidence type="ECO:0000256" key="1">
    <source>
        <dbReference type="SAM" id="MobiDB-lite"/>
    </source>
</evidence>
<comment type="caution">
    <text evidence="2">The sequence shown here is derived from an EMBL/GenBank/DDBJ whole genome shotgun (WGS) entry which is preliminary data.</text>
</comment>
<dbReference type="Proteomes" id="UP001529510">
    <property type="component" value="Unassembled WGS sequence"/>
</dbReference>
<organism evidence="2 3">
    <name type="scientific">Cirrhinus mrigala</name>
    <name type="common">Mrigala</name>
    <dbReference type="NCBI Taxonomy" id="683832"/>
    <lineage>
        <taxon>Eukaryota</taxon>
        <taxon>Metazoa</taxon>
        <taxon>Chordata</taxon>
        <taxon>Craniata</taxon>
        <taxon>Vertebrata</taxon>
        <taxon>Euteleostomi</taxon>
        <taxon>Actinopterygii</taxon>
        <taxon>Neopterygii</taxon>
        <taxon>Teleostei</taxon>
        <taxon>Ostariophysi</taxon>
        <taxon>Cypriniformes</taxon>
        <taxon>Cyprinidae</taxon>
        <taxon>Labeoninae</taxon>
        <taxon>Labeonini</taxon>
        <taxon>Cirrhinus</taxon>
    </lineage>
</organism>
<evidence type="ECO:0000313" key="2">
    <source>
        <dbReference type="EMBL" id="KAL0192152.1"/>
    </source>
</evidence>
<evidence type="ECO:0000313" key="3">
    <source>
        <dbReference type="Proteomes" id="UP001529510"/>
    </source>
</evidence>
<dbReference type="AlphaFoldDB" id="A0ABD0R131"/>
<feature type="non-terminal residue" evidence="2">
    <location>
        <position position="377"/>
    </location>
</feature>
<feature type="compositionally biased region" description="Low complexity" evidence="1">
    <location>
        <begin position="266"/>
        <end position="279"/>
    </location>
</feature>
<accession>A0ABD0R131</accession>
<feature type="non-terminal residue" evidence="2">
    <location>
        <position position="1"/>
    </location>
</feature>
<reference evidence="2 3" key="1">
    <citation type="submission" date="2024-05" db="EMBL/GenBank/DDBJ databases">
        <title>Genome sequencing and assembly of Indian major carp, Cirrhinus mrigala (Hamilton, 1822).</title>
        <authorList>
            <person name="Mohindra V."/>
            <person name="Chowdhury L.M."/>
            <person name="Lal K."/>
            <person name="Jena J.K."/>
        </authorList>
    </citation>
    <scope>NUCLEOTIDE SEQUENCE [LARGE SCALE GENOMIC DNA]</scope>
    <source>
        <strain evidence="2">CM1030</strain>
        <tissue evidence="2">Blood</tissue>
    </source>
</reference>
<name>A0ABD0R131_CIRMR</name>
<keyword evidence="3" id="KW-1185">Reference proteome</keyword>
<sequence length="377" mass="40605">QGERSLENHTTDFVFFANLTHYPDSCLCSFYQAGLNTTTRAQLSRNGPRESLAAFVEWVLVSCGSPMTVDIEDDHASPTSDPVPRPTSPRSAERQPEPTADGEPKSNTTNEPSPRGATELRIAPEAETITSDQVREPATPLATEEVPVEHEDAEEGPAHCTSAEGEQILELGQMDLINFEDIYADMPPLIPPSSKLSVYPEPSVCPDLSACLDFPPTLPLLPHPLIPTATPPLSPDSPSAHPQPTICAVGLPRVSQFPSTSCLEDPSSPSPASESWTPPRLSDAVAPPQLLVLSSPIGPLAPLGSLVHPPSPQDSTPPAAPRRSVPLYWLYWAPPSLQLCLSPLSLGLRLDPPDPLCRLDSLALCLRLGLHHHLLRR</sequence>